<keyword evidence="2" id="KW-1185">Reference proteome</keyword>
<evidence type="ECO:0000313" key="1">
    <source>
        <dbReference type="EMBL" id="KAI0049436.1"/>
    </source>
</evidence>
<gene>
    <name evidence="1" type="ORF">FA95DRAFT_1556916</name>
</gene>
<dbReference type="EMBL" id="MU275873">
    <property type="protein sequence ID" value="KAI0049436.1"/>
    <property type="molecule type" value="Genomic_DNA"/>
</dbReference>
<comment type="caution">
    <text evidence="1">The sequence shown here is derived from an EMBL/GenBank/DDBJ whole genome shotgun (WGS) entry which is preliminary data.</text>
</comment>
<sequence>MSAPTHQISPHMSGQHTAYVRVSFDSSNTYLRVAFDPSCPYAMRPALIVSMIHPALFHVGATGWLQIFAVPKEVWVAQGGRIVGALVRTQGVISVDVMKEEARAEQGSPAA</sequence>
<name>A0ACB8RZ95_9AGAM</name>
<evidence type="ECO:0000313" key="2">
    <source>
        <dbReference type="Proteomes" id="UP000814033"/>
    </source>
</evidence>
<protein>
    <submittedName>
        <fullName evidence="1">Uncharacterized protein</fullName>
    </submittedName>
</protein>
<dbReference type="Proteomes" id="UP000814033">
    <property type="component" value="Unassembled WGS sequence"/>
</dbReference>
<accession>A0ACB8RZ95</accession>
<proteinExistence type="predicted"/>
<reference evidence="1" key="1">
    <citation type="submission" date="2021-02" db="EMBL/GenBank/DDBJ databases">
        <authorList>
            <consortium name="DOE Joint Genome Institute"/>
            <person name="Ahrendt S."/>
            <person name="Looney B.P."/>
            <person name="Miyauchi S."/>
            <person name="Morin E."/>
            <person name="Drula E."/>
            <person name="Courty P.E."/>
            <person name="Chicoki N."/>
            <person name="Fauchery L."/>
            <person name="Kohler A."/>
            <person name="Kuo A."/>
            <person name="Labutti K."/>
            <person name="Pangilinan J."/>
            <person name="Lipzen A."/>
            <person name="Riley R."/>
            <person name="Andreopoulos W."/>
            <person name="He G."/>
            <person name="Johnson J."/>
            <person name="Barry K.W."/>
            <person name="Grigoriev I.V."/>
            <person name="Nagy L."/>
            <person name="Hibbett D."/>
            <person name="Henrissat B."/>
            <person name="Matheny P.B."/>
            <person name="Labbe J."/>
            <person name="Martin F."/>
        </authorList>
    </citation>
    <scope>NUCLEOTIDE SEQUENCE</scope>
    <source>
        <strain evidence="1">FP105234-sp</strain>
    </source>
</reference>
<organism evidence="1 2">
    <name type="scientific">Auriscalpium vulgare</name>
    <dbReference type="NCBI Taxonomy" id="40419"/>
    <lineage>
        <taxon>Eukaryota</taxon>
        <taxon>Fungi</taxon>
        <taxon>Dikarya</taxon>
        <taxon>Basidiomycota</taxon>
        <taxon>Agaricomycotina</taxon>
        <taxon>Agaricomycetes</taxon>
        <taxon>Russulales</taxon>
        <taxon>Auriscalpiaceae</taxon>
        <taxon>Auriscalpium</taxon>
    </lineage>
</organism>
<reference evidence="1" key="2">
    <citation type="journal article" date="2022" name="New Phytol.">
        <title>Evolutionary transition to the ectomycorrhizal habit in the genomes of a hyperdiverse lineage of mushroom-forming fungi.</title>
        <authorList>
            <person name="Looney B."/>
            <person name="Miyauchi S."/>
            <person name="Morin E."/>
            <person name="Drula E."/>
            <person name="Courty P.E."/>
            <person name="Kohler A."/>
            <person name="Kuo A."/>
            <person name="LaButti K."/>
            <person name="Pangilinan J."/>
            <person name="Lipzen A."/>
            <person name="Riley R."/>
            <person name="Andreopoulos W."/>
            <person name="He G."/>
            <person name="Johnson J."/>
            <person name="Nolan M."/>
            <person name="Tritt A."/>
            <person name="Barry K.W."/>
            <person name="Grigoriev I.V."/>
            <person name="Nagy L.G."/>
            <person name="Hibbett D."/>
            <person name="Henrissat B."/>
            <person name="Matheny P.B."/>
            <person name="Labbe J."/>
            <person name="Martin F.M."/>
        </authorList>
    </citation>
    <scope>NUCLEOTIDE SEQUENCE</scope>
    <source>
        <strain evidence="1">FP105234-sp</strain>
    </source>
</reference>